<dbReference type="EMBL" id="JH712334">
    <property type="protein sequence ID" value="EFO21786.2"/>
    <property type="molecule type" value="Genomic_DNA"/>
</dbReference>
<dbReference type="SMART" id="SM00473">
    <property type="entry name" value="PAN_AP"/>
    <property type="match status" value="1"/>
</dbReference>
<dbReference type="CDD" id="cd01099">
    <property type="entry name" value="PAN_AP_HGF"/>
    <property type="match status" value="1"/>
</dbReference>
<dbReference type="RefSeq" id="XP_020302528.1">
    <property type="nucleotide sequence ID" value="XM_020447219.1"/>
</dbReference>
<dbReference type="SUPFAM" id="SSF57414">
    <property type="entry name" value="Hairpin loop containing domain-like"/>
    <property type="match status" value="1"/>
</dbReference>
<protein>
    <recommendedName>
        <fullName evidence="2">Apple domain-containing protein</fullName>
    </recommendedName>
</protein>
<name>A0A1S0TXD9_LOALO</name>
<dbReference type="PROSITE" id="PS50948">
    <property type="entry name" value="PAN"/>
    <property type="match status" value="1"/>
</dbReference>
<dbReference type="KEGG" id="loa:LOAG_06701"/>
<dbReference type="OMA" id="CFHYFAN"/>
<dbReference type="OrthoDB" id="5858647at2759"/>
<feature type="region of interest" description="Disordered" evidence="1">
    <location>
        <begin position="71"/>
        <end position="156"/>
    </location>
</feature>
<evidence type="ECO:0000256" key="1">
    <source>
        <dbReference type="SAM" id="MobiDB-lite"/>
    </source>
</evidence>
<dbReference type="CTD" id="9944115"/>
<dbReference type="InterPro" id="IPR003609">
    <property type="entry name" value="Pan_app"/>
</dbReference>
<feature type="domain" description="Apple" evidence="2">
    <location>
        <begin position="327"/>
        <end position="403"/>
    </location>
</feature>
<accession>A0A1S0TXD9</accession>
<dbReference type="Pfam" id="PF00024">
    <property type="entry name" value="PAN_1"/>
    <property type="match status" value="1"/>
</dbReference>
<reference evidence="3" key="1">
    <citation type="submission" date="2012-04" db="EMBL/GenBank/DDBJ databases">
        <title>The Genome Sequence of Loa loa.</title>
        <authorList>
            <consortium name="The Broad Institute Genome Sequencing Platform"/>
            <consortium name="Broad Institute Genome Sequencing Center for Infectious Disease"/>
            <person name="Nutman T.B."/>
            <person name="Fink D.L."/>
            <person name="Russ C."/>
            <person name="Young S."/>
            <person name="Zeng Q."/>
            <person name="Gargeya S."/>
            <person name="Alvarado L."/>
            <person name="Berlin A."/>
            <person name="Chapman S.B."/>
            <person name="Chen Z."/>
            <person name="Freedman E."/>
            <person name="Gellesch M."/>
            <person name="Goldberg J."/>
            <person name="Griggs A."/>
            <person name="Gujja S."/>
            <person name="Heilman E.R."/>
            <person name="Heiman D."/>
            <person name="Howarth C."/>
            <person name="Mehta T."/>
            <person name="Neiman D."/>
            <person name="Pearson M."/>
            <person name="Roberts A."/>
            <person name="Saif S."/>
            <person name="Shea T."/>
            <person name="Shenoy N."/>
            <person name="Sisk P."/>
            <person name="Stolte C."/>
            <person name="Sykes S."/>
            <person name="White J."/>
            <person name="Yandava C."/>
            <person name="Haas B."/>
            <person name="Henn M.R."/>
            <person name="Nusbaum C."/>
            <person name="Birren B."/>
        </authorList>
    </citation>
    <scope>NUCLEOTIDE SEQUENCE [LARGE SCALE GENOMIC DNA]</scope>
</reference>
<evidence type="ECO:0000259" key="2">
    <source>
        <dbReference type="PROSITE" id="PS50948"/>
    </source>
</evidence>
<gene>
    <name evidence="3" type="ORF">LOAG_06701</name>
</gene>
<organism evidence="3">
    <name type="scientific">Loa loa</name>
    <name type="common">Eye worm</name>
    <name type="synonym">Filaria loa</name>
    <dbReference type="NCBI Taxonomy" id="7209"/>
    <lineage>
        <taxon>Eukaryota</taxon>
        <taxon>Metazoa</taxon>
        <taxon>Ecdysozoa</taxon>
        <taxon>Nematoda</taxon>
        <taxon>Chromadorea</taxon>
        <taxon>Rhabditida</taxon>
        <taxon>Spirurina</taxon>
        <taxon>Spiruromorpha</taxon>
        <taxon>Filarioidea</taxon>
        <taxon>Onchocercidae</taxon>
        <taxon>Loa</taxon>
    </lineage>
</organism>
<proteinExistence type="predicted"/>
<dbReference type="Gene3D" id="3.50.4.10">
    <property type="entry name" value="Hepatocyte Growth Factor"/>
    <property type="match status" value="1"/>
</dbReference>
<sequence>MPISNTRLPLPNSINNMNKNYKSINNAHDITVNPENKKKSSFEMALDNARHVPPPNTINPIIIHRFVKSTGTTIPPDQKTTSYYINYDDEGSNSNGDNKDCDNNNNNNHGDDINDGGNNNNSDNGDDDDDDDGDDDNDNIYNNNEYDDNEESSDLTSHDEYHTTANKDIAYRIAASLLTPVRTIKSAAIRPGPVSTHRNFQQRSEAPIAKVTSTVLYPPTTIITSSTSDIINDNIITIMITATTATTITTTITTTTTTTTTATTTITSKLQFIPVPINMLVPEWNTTIKDSKLSIQHKNYTLNIGIIEQDPNNRQMIRNGLIKELKCFHYFANNQLNDYQQEIIKQIGLQDCLHNCILRTAFLCLSINYNKQTKECMLNDGNRIINNAQLIPSKSIDYYEYIRLENIASH</sequence>
<dbReference type="AlphaFoldDB" id="A0A1S0TXD9"/>
<feature type="compositionally biased region" description="Acidic residues" evidence="1">
    <location>
        <begin position="124"/>
        <end position="138"/>
    </location>
</feature>
<dbReference type="InParanoid" id="A0A1S0TXD9"/>
<dbReference type="GeneID" id="9944115"/>
<feature type="compositionally biased region" description="Polar residues" evidence="1">
    <location>
        <begin position="71"/>
        <end position="84"/>
    </location>
</feature>
<evidence type="ECO:0000313" key="3">
    <source>
        <dbReference type="EMBL" id="EFO21786.2"/>
    </source>
</evidence>